<accession>A0A183D5X0</accession>
<evidence type="ECO:0000313" key="4">
    <source>
        <dbReference type="WBParaSite" id="GPUH_0000411801-mRNA-1"/>
    </source>
</evidence>
<dbReference type="OrthoDB" id="5866046at2759"/>
<dbReference type="EMBL" id="UYRT01007493">
    <property type="protein sequence ID" value="VDK42608.1"/>
    <property type="molecule type" value="Genomic_DNA"/>
</dbReference>
<evidence type="ECO:0000313" key="3">
    <source>
        <dbReference type="Proteomes" id="UP000271098"/>
    </source>
</evidence>
<keyword evidence="3" id="KW-1185">Reference proteome</keyword>
<reference evidence="4" key="1">
    <citation type="submission" date="2016-06" db="UniProtKB">
        <authorList>
            <consortium name="WormBaseParasite"/>
        </authorList>
    </citation>
    <scope>IDENTIFICATION</scope>
</reference>
<name>A0A183D5X0_9BILA</name>
<dbReference type="Proteomes" id="UP000271098">
    <property type="component" value="Unassembled WGS sequence"/>
</dbReference>
<evidence type="ECO:0000313" key="2">
    <source>
        <dbReference type="EMBL" id="VDK42608.1"/>
    </source>
</evidence>
<dbReference type="AlphaFoldDB" id="A0A183D5X0"/>
<reference evidence="2 3" key="2">
    <citation type="submission" date="2018-11" db="EMBL/GenBank/DDBJ databases">
        <authorList>
            <consortium name="Pathogen Informatics"/>
        </authorList>
    </citation>
    <scope>NUCLEOTIDE SEQUENCE [LARGE SCALE GENOMIC DNA]</scope>
</reference>
<feature type="region of interest" description="Disordered" evidence="1">
    <location>
        <begin position="1"/>
        <end position="76"/>
    </location>
</feature>
<dbReference type="WBParaSite" id="GPUH_0000411801-mRNA-1">
    <property type="protein sequence ID" value="GPUH_0000411801-mRNA-1"/>
    <property type="gene ID" value="GPUH_0000411801"/>
</dbReference>
<evidence type="ECO:0000256" key="1">
    <source>
        <dbReference type="SAM" id="MobiDB-lite"/>
    </source>
</evidence>
<protein>
    <submittedName>
        <fullName evidence="4">CHZ domain-containing protein</fullName>
    </submittedName>
</protein>
<sequence>MESNFKKGTNILQQPPVIPPKVVVDSRTQTVTTEPDKKGPQKTEGTADAKKDAKSGKPDETGPEWGPFGKQEVPKQKPWVFEGEARYPPNFYTAEHLSRTNH</sequence>
<feature type="compositionally biased region" description="Basic and acidic residues" evidence="1">
    <location>
        <begin position="34"/>
        <end position="60"/>
    </location>
</feature>
<gene>
    <name evidence="2" type="ORF">GPUH_LOCUS4110</name>
</gene>
<proteinExistence type="predicted"/>
<organism evidence="4">
    <name type="scientific">Gongylonema pulchrum</name>
    <dbReference type="NCBI Taxonomy" id="637853"/>
    <lineage>
        <taxon>Eukaryota</taxon>
        <taxon>Metazoa</taxon>
        <taxon>Ecdysozoa</taxon>
        <taxon>Nematoda</taxon>
        <taxon>Chromadorea</taxon>
        <taxon>Rhabditida</taxon>
        <taxon>Spirurina</taxon>
        <taxon>Spiruromorpha</taxon>
        <taxon>Spiruroidea</taxon>
        <taxon>Gongylonematidae</taxon>
        <taxon>Gongylonema</taxon>
    </lineage>
</organism>
<feature type="compositionally biased region" description="Polar residues" evidence="1">
    <location>
        <begin position="1"/>
        <end position="13"/>
    </location>
</feature>